<reference evidence="1" key="1">
    <citation type="submission" date="2023-07" db="EMBL/GenBank/DDBJ databases">
        <title>Sequencing the genomes of 1000 actinobacteria strains.</title>
        <authorList>
            <person name="Klenk H.-P."/>
        </authorList>
    </citation>
    <scope>NUCLEOTIDE SEQUENCE</scope>
    <source>
        <strain evidence="1">DSM 44707</strain>
    </source>
</reference>
<dbReference type="Proteomes" id="UP001183643">
    <property type="component" value="Unassembled WGS sequence"/>
</dbReference>
<organism evidence="1 2">
    <name type="scientific">Catenuloplanes atrovinosus</name>
    <dbReference type="NCBI Taxonomy" id="137266"/>
    <lineage>
        <taxon>Bacteria</taxon>
        <taxon>Bacillati</taxon>
        <taxon>Actinomycetota</taxon>
        <taxon>Actinomycetes</taxon>
        <taxon>Micromonosporales</taxon>
        <taxon>Micromonosporaceae</taxon>
        <taxon>Catenuloplanes</taxon>
    </lineage>
</organism>
<evidence type="ECO:0000313" key="1">
    <source>
        <dbReference type="EMBL" id="MDR7280956.1"/>
    </source>
</evidence>
<dbReference type="AlphaFoldDB" id="A0AAE3YZH3"/>
<accession>A0AAE3YZH3</accession>
<evidence type="ECO:0000313" key="2">
    <source>
        <dbReference type="Proteomes" id="UP001183643"/>
    </source>
</evidence>
<sequence length="124" mass="13306">MSPAARGGNTTVDVDSLQEFQDQLTQRLIEVDHVISVLSNKLSAPLQVGTFHHASTISSHYSTRHAQHLGNARRLRTAIVAAQTATAEILRNYTTTEELNRVSANEIASTVGDLGAPLGESSNV</sequence>
<name>A0AAE3YZH3_9ACTN</name>
<comment type="caution">
    <text evidence="1">The sequence shown here is derived from an EMBL/GenBank/DDBJ whole genome shotgun (WGS) entry which is preliminary data.</text>
</comment>
<dbReference type="RefSeq" id="WP_310375801.1">
    <property type="nucleotide sequence ID" value="NZ_JAVDYB010000001.1"/>
</dbReference>
<keyword evidence="2" id="KW-1185">Reference proteome</keyword>
<gene>
    <name evidence="1" type="ORF">J2S41_007734</name>
</gene>
<protein>
    <submittedName>
        <fullName evidence="1">Uncharacterized protein</fullName>
    </submittedName>
</protein>
<dbReference type="EMBL" id="JAVDYB010000001">
    <property type="protein sequence ID" value="MDR7280956.1"/>
    <property type="molecule type" value="Genomic_DNA"/>
</dbReference>
<proteinExistence type="predicted"/>